<sequence>MEVVVSESFAELTIKVYTLKEPVGVAILASVTVSLCHALG</sequence>
<reference evidence="1" key="1">
    <citation type="submission" date="2012-04" db="EMBL/GenBank/DDBJ databases">
        <title>The Genome Sequence of Fusarium oxysporum melonis.</title>
        <authorList>
            <consortium name="The Broad Institute Genome Sequencing Platform"/>
            <person name="Ma L.-J."/>
            <person name="Gale L.R."/>
            <person name="Schwartz D.C."/>
            <person name="Zhou S."/>
            <person name="Corby-Kistler H."/>
            <person name="Young S.K."/>
            <person name="Zeng Q."/>
            <person name="Gargeya S."/>
            <person name="Fitzgerald M."/>
            <person name="Haas B."/>
            <person name="Abouelleil A."/>
            <person name="Alvarado L."/>
            <person name="Arachchi H.M."/>
            <person name="Berlin A."/>
            <person name="Brown A."/>
            <person name="Chapman S.B."/>
            <person name="Chen Z."/>
            <person name="Dunbar C."/>
            <person name="Freedman E."/>
            <person name="Gearin G."/>
            <person name="Goldberg J."/>
            <person name="Griggs A."/>
            <person name="Gujja S."/>
            <person name="Heiman D."/>
            <person name="Howarth C."/>
            <person name="Larson L."/>
            <person name="Lui A."/>
            <person name="MacDonald P.J.P."/>
            <person name="Montmayeur A."/>
            <person name="Murphy C."/>
            <person name="Neiman D."/>
            <person name="Pearson M."/>
            <person name="Priest M."/>
            <person name="Roberts A."/>
            <person name="Saif S."/>
            <person name="Shea T."/>
            <person name="Shenoy N."/>
            <person name="Sisk P."/>
            <person name="Stolte C."/>
            <person name="Sykes S."/>
            <person name="Wortman J."/>
            <person name="Nusbaum C."/>
            <person name="Birren B."/>
        </authorList>
    </citation>
    <scope>NUCLEOTIDE SEQUENCE</scope>
    <source>
        <strain evidence="1">26406</strain>
    </source>
</reference>
<dbReference type="HOGENOM" id="CLU_3299443_0_0_1"/>
<proteinExistence type="predicted"/>
<dbReference type="EMBL" id="KI980987">
    <property type="protein sequence ID" value="EXK23362.1"/>
    <property type="molecule type" value="Genomic_DNA"/>
</dbReference>
<dbReference type="AlphaFoldDB" id="W9Z3Z5"/>
<dbReference type="Proteomes" id="UP000030703">
    <property type="component" value="Unassembled WGS sequence"/>
</dbReference>
<evidence type="ECO:0000313" key="1">
    <source>
        <dbReference type="EMBL" id="EXK23362.1"/>
    </source>
</evidence>
<name>W9Z3Z5_FUSOX</name>
<protein>
    <submittedName>
        <fullName evidence="1">Uncharacterized protein</fullName>
    </submittedName>
</protein>
<accession>W9Z3Z5</accession>
<gene>
    <name evidence="1" type="ORF">FOMG_19859</name>
</gene>
<dbReference type="VEuPathDB" id="FungiDB:FOMG_19859"/>
<reference evidence="1" key="2">
    <citation type="submission" date="2014-02" db="EMBL/GenBank/DDBJ databases">
        <title>Annotation of the Genome Sequence of Fusarium oxysporum f. sp. melonis 26406.</title>
        <authorList>
            <consortium name="The Broad Institute Genomics Platform"/>
            <person name="Ma L.-J."/>
            <person name="Corby-Kistler H."/>
            <person name="Broz K."/>
            <person name="Gale L.R."/>
            <person name="Jonkers W."/>
            <person name="O'Donnell K."/>
            <person name="Ploetz R."/>
            <person name="Steinberg C."/>
            <person name="Schwartz D.C."/>
            <person name="VanEtten H."/>
            <person name="Zhou S."/>
            <person name="Young S.K."/>
            <person name="Zeng Q."/>
            <person name="Gargeya S."/>
            <person name="Fitzgerald M."/>
            <person name="Abouelleil A."/>
            <person name="Alvarado L."/>
            <person name="Chapman S.B."/>
            <person name="Gainer-Dewar J."/>
            <person name="Goldberg J."/>
            <person name="Griggs A."/>
            <person name="Gujja S."/>
            <person name="Hansen M."/>
            <person name="Howarth C."/>
            <person name="Imamovic A."/>
            <person name="Ireland A."/>
            <person name="Larimer J."/>
            <person name="McCowan C."/>
            <person name="Murphy C."/>
            <person name="Pearson M."/>
            <person name="Poon T.W."/>
            <person name="Priest M."/>
            <person name="Roberts A."/>
            <person name="Saif S."/>
            <person name="Shea T."/>
            <person name="Sykes S."/>
            <person name="Wortman J."/>
            <person name="Nusbaum C."/>
            <person name="Birren B."/>
        </authorList>
    </citation>
    <scope>NUCLEOTIDE SEQUENCE</scope>
    <source>
        <strain evidence="1">26406</strain>
    </source>
</reference>
<organism evidence="1">
    <name type="scientific">Fusarium oxysporum f. sp. melonis 26406</name>
    <dbReference type="NCBI Taxonomy" id="1089452"/>
    <lineage>
        <taxon>Eukaryota</taxon>
        <taxon>Fungi</taxon>
        <taxon>Dikarya</taxon>
        <taxon>Ascomycota</taxon>
        <taxon>Pezizomycotina</taxon>
        <taxon>Sordariomycetes</taxon>
        <taxon>Hypocreomycetidae</taxon>
        <taxon>Hypocreales</taxon>
        <taxon>Nectriaceae</taxon>
        <taxon>Fusarium</taxon>
        <taxon>Fusarium oxysporum species complex</taxon>
    </lineage>
</organism>